<dbReference type="CDD" id="cd17990">
    <property type="entry name" value="DEXHc_HrpB"/>
    <property type="match status" value="1"/>
</dbReference>
<reference evidence="7" key="1">
    <citation type="journal article" date="2018" name="Int. J. Syst. Evol. Microbiol.">
        <title>Carboxylicivirga sediminis sp. nov., isolated from coastal sediment.</title>
        <authorList>
            <person name="Wang F.Q."/>
            <person name="Ren L.H."/>
            <person name="Zou R.J."/>
            <person name="Sun Y.Z."/>
            <person name="Liu X.J."/>
            <person name="Jiang F."/>
            <person name="Liu L.J."/>
        </authorList>
    </citation>
    <scope>NUCLEOTIDE SEQUENCE</scope>
    <source>
        <strain evidence="7">JR1</strain>
    </source>
</reference>
<comment type="caution">
    <text evidence="7">The sequence shown here is derived from an EMBL/GenBank/DDBJ whole genome shotgun (WGS) entry which is preliminary data.</text>
</comment>
<dbReference type="InterPro" id="IPR049614">
    <property type="entry name" value="HrpB_DEXH"/>
</dbReference>
<dbReference type="FunFam" id="3.40.50.300:FF:002125">
    <property type="entry name" value="ATP-dependent helicase HrpB"/>
    <property type="match status" value="1"/>
</dbReference>
<evidence type="ECO:0000259" key="6">
    <source>
        <dbReference type="PROSITE" id="PS51194"/>
    </source>
</evidence>
<dbReference type="Gene3D" id="3.40.50.300">
    <property type="entry name" value="P-loop containing nucleotide triphosphate hydrolases"/>
    <property type="match status" value="2"/>
</dbReference>
<dbReference type="GO" id="GO:0016787">
    <property type="term" value="F:hydrolase activity"/>
    <property type="evidence" value="ECO:0007669"/>
    <property type="project" value="UniProtKB-KW"/>
</dbReference>
<evidence type="ECO:0000256" key="4">
    <source>
        <dbReference type="ARBA" id="ARBA00022840"/>
    </source>
</evidence>
<dbReference type="AlphaFoldDB" id="A0A941IWI1"/>
<dbReference type="InterPro" id="IPR011545">
    <property type="entry name" value="DEAD/DEAH_box_helicase_dom"/>
</dbReference>
<evidence type="ECO:0000256" key="1">
    <source>
        <dbReference type="ARBA" id="ARBA00022741"/>
    </source>
</evidence>
<dbReference type="GO" id="GO:0004386">
    <property type="term" value="F:helicase activity"/>
    <property type="evidence" value="ECO:0007669"/>
    <property type="project" value="UniProtKB-KW"/>
</dbReference>
<dbReference type="InterPro" id="IPR056329">
    <property type="entry name" value="CON_HrpB"/>
</dbReference>
<evidence type="ECO:0000256" key="3">
    <source>
        <dbReference type="ARBA" id="ARBA00022806"/>
    </source>
</evidence>
<feature type="domain" description="Helicase ATP-binding" evidence="5">
    <location>
        <begin position="30"/>
        <end position="194"/>
    </location>
</feature>
<reference evidence="7" key="2">
    <citation type="submission" date="2021-04" db="EMBL/GenBank/DDBJ databases">
        <authorList>
            <person name="Zhang T."/>
            <person name="Zhang Y."/>
            <person name="Lu D."/>
            <person name="Zuo D."/>
            <person name="Du Z."/>
        </authorList>
    </citation>
    <scope>NUCLEOTIDE SEQUENCE</scope>
    <source>
        <strain evidence="7">JR1</strain>
    </source>
</reference>
<dbReference type="GO" id="GO:0003676">
    <property type="term" value="F:nucleic acid binding"/>
    <property type="evidence" value="ECO:0007669"/>
    <property type="project" value="InterPro"/>
</dbReference>
<dbReference type="GO" id="GO:0005524">
    <property type="term" value="F:ATP binding"/>
    <property type="evidence" value="ECO:0007669"/>
    <property type="project" value="UniProtKB-KW"/>
</dbReference>
<dbReference type="PROSITE" id="PS51192">
    <property type="entry name" value="HELICASE_ATP_BIND_1"/>
    <property type="match status" value="1"/>
</dbReference>
<dbReference type="Pfam" id="PF08482">
    <property type="entry name" value="HrpB_C"/>
    <property type="match status" value="1"/>
</dbReference>
<organism evidence="7 8">
    <name type="scientific">Carboxylicivirga sediminis</name>
    <dbReference type="NCBI Taxonomy" id="2006564"/>
    <lineage>
        <taxon>Bacteria</taxon>
        <taxon>Pseudomonadati</taxon>
        <taxon>Bacteroidota</taxon>
        <taxon>Bacteroidia</taxon>
        <taxon>Marinilabiliales</taxon>
        <taxon>Marinilabiliaceae</taxon>
        <taxon>Carboxylicivirga</taxon>
    </lineage>
</organism>
<dbReference type="PROSITE" id="PS51194">
    <property type="entry name" value="HELICASE_CTER"/>
    <property type="match status" value="1"/>
</dbReference>
<dbReference type="Pfam" id="PF00271">
    <property type="entry name" value="Helicase_C"/>
    <property type="match status" value="1"/>
</dbReference>
<accession>A0A941IWI1</accession>
<dbReference type="Gene3D" id="1.20.120.1080">
    <property type="match status" value="1"/>
</dbReference>
<name>A0A941IWI1_9BACT</name>
<gene>
    <name evidence="7" type="primary">hrpB</name>
    <name evidence="7" type="ORF">KDU71_09640</name>
</gene>
<dbReference type="InterPro" id="IPR010225">
    <property type="entry name" value="HrpB"/>
</dbReference>
<dbReference type="InterPro" id="IPR001650">
    <property type="entry name" value="Helicase_C-like"/>
</dbReference>
<evidence type="ECO:0000313" key="7">
    <source>
        <dbReference type="EMBL" id="MBR8535816.1"/>
    </source>
</evidence>
<keyword evidence="2" id="KW-0378">Hydrolase</keyword>
<evidence type="ECO:0000256" key="2">
    <source>
        <dbReference type="ARBA" id="ARBA00022801"/>
    </source>
</evidence>
<evidence type="ECO:0000313" key="8">
    <source>
        <dbReference type="Proteomes" id="UP000679220"/>
    </source>
</evidence>
<dbReference type="SMART" id="SM00847">
    <property type="entry name" value="HA2"/>
    <property type="match status" value="1"/>
</dbReference>
<protein>
    <submittedName>
        <fullName evidence="7">ATP-dependent helicase HrpB</fullName>
    </submittedName>
</protein>
<dbReference type="InterPro" id="IPR014001">
    <property type="entry name" value="Helicase_ATP-bd"/>
</dbReference>
<proteinExistence type="predicted"/>
<dbReference type="InterPro" id="IPR013689">
    <property type="entry name" value="RNA_helicase_ATP-dep_HrpB_C"/>
</dbReference>
<dbReference type="Pfam" id="PF00270">
    <property type="entry name" value="DEAD"/>
    <property type="match status" value="1"/>
</dbReference>
<evidence type="ECO:0000259" key="5">
    <source>
        <dbReference type="PROSITE" id="PS51192"/>
    </source>
</evidence>
<feature type="domain" description="Helicase C-terminal" evidence="6">
    <location>
        <begin position="216"/>
        <end position="383"/>
    </location>
</feature>
<dbReference type="SMART" id="SM00490">
    <property type="entry name" value="HELICc"/>
    <property type="match status" value="1"/>
</dbReference>
<dbReference type="InterPro" id="IPR027417">
    <property type="entry name" value="P-loop_NTPase"/>
</dbReference>
<keyword evidence="4" id="KW-0067">ATP-binding</keyword>
<dbReference type="SUPFAM" id="SSF52540">
    <property type="entry name" value="P-loop containing nucleoside triphosphate hydrolases"/>
    <property type="match status" value="2"/>
</dbReference>
<dbReference type="PANTHER" id="PTHR43519">
    <property type="entry name" value="ATP-DEPENDENT RNA HELICASE HRPB"/>
    <property type="match status" value="1"/>
</dbReference>
<dbReference type="PANTHER" id="PTHR43519:SF1">
    <property type="entry name" value="ATP-DEPENDENT RNA HELICASE HRPB"/>
    <property type="match status" value="1"/>
</dbReference>
<dbReference type="EMBL" id="JAGTAR010000012">
    <property type="protein sequence ID" value="MBR8535816.1"/>
    <property type="molecule type" value="Genomic_DNA"/>
</dbReference>
<dbReference type="NCBIfam" id="TIGR01970">
    <property type="entry name" value="DEAH_box_HrpB"/>
    <property type="match status" value="1"/>
</dbReference>
<dbReference type="SMART" id="SM00487">
    <property type="entry name" value="DEXDc"/>
    <property type="match status" value="1"/>
</dbReference>
<dbReference type="Pfam" id="PF24473">
    <property type="entry name" value="CON_HrpB"/>
    <property type="match status" value="1"/>
</dbReference>
<sequence>MYFCTFNNKAVHFNPYNIDLPITEVIDDVKKHLSASNTLIVNAPPGAGKSTLLPLVLLEESWLNGQKIIMLEPRRLAAKTIAMRMAALLGEKVGQRVGYRIRFDNCIGESTQLEVVTEGILTRMLQQDNALEGVGLVIFDEFHERSLFADTALALAREAQQVLRSDLRLMIMSATLDMPQLTQLLKAPSVVSQGRQFPVEILYGGDSDLMLLPELTAKTVSKAVKEQTGDILVFLPGEAEIKACEILLKRSHPVISVHPLYGQLPPNKQYAAIMPHKEGKRKIILATSIAETSLTIEGISVVVDCGFSRTLRFNPNSGLSKLETVDITLDSADQRAGRAGRLGSGVCYRMWTKATHNRLQAHRKPEIEEADLASLVLEMARWGVNDINRLTWLSPPPKGHVAQARELLHQLEALENNRITEHGKAIHGLPCHPRLAHMLLLAEEEGLTALAGDIAALLEERDPLGKEAGIDINTRIEALRRYRRGELKNKKLKRIAKIAEQYRKILKVEEENNAVDPYETGLLLVFAYPERIAHAKPGNNAQFKLSNGSIAAAGHQDDLAHEAWLAIANVNARDGVGRIFLASPLNPQDLAPMVKSMASITWDTKNGGFKAVTELRIGSIILQSKPLYDYDENLKISAICDALKQEGSWLLNFSKEVEQWQYRVLSLKHWDKLHHWPDVATETLLMTCEDWLGPYLHDVKKPADLKKIDLKSVLQHHLSYELQGLLDELAPERIKVPSGSNIKLEYKANGEAPVLAVRLQEVFGMLDTPRVCGNQVNVLLHLLSPGFKPVQITNDLNSFWNKAYFEVKKELKVRYPKHHWPDNPIEADAVRGVKRK</sequence>
<keyword evidence="8" id="KW-1185">Reference proteome</keyword>
<dbReference type="InterPro" id="IPR007502">
    <property type="entry name" value="Helicase-assoc_dom"/>
</dbReference>
<keyword evidence="3 7" id="KW-0347">Helicase</keyword>
<dbReference type="Proteomes" id="UP000679220">
    <property type="component" value="Unassembled WGS sequence"/>
</dbReference>
<dbReference type="PIRSF" id="PIRSF005496">
    <property type="entry name" value="ATP_hel_hrpB"/>
    <property type="match status" value="1"/>
</dbReference>
<keyword evidence="1" id="KW-0547">Nucleotide-binding</keyword>
<dbReference type="CDD" id="cd18791">
    <property type="entry name" value="SF2_C_RHA"/>
    <property type="match status" value="1"/>
</dbReference>